<proteinExistence type="predicted"/>
<accession>A0A2P2M8A6</accession>
<name>A0A2P2M8A6_RHIMU</name>
<organism evidence="1">
    <name type="scientific">Rhizophora mucronata</name>
    <name type="common">Asiatic mangrove</name>
    <dbReference type="NCBI Taxonomy" id="61149"/>
    <lineage>
        <taxon>Eukaryota</taxon>
        <taxon>Viridiplantae</taxon>
        <taxon>Streptophyta</taxon>
        <taxon>Embryophyta</taxon>
        <taxon>Tracheophyta</taxon>
        <taxon>Spermatophyta</taxon>
        <taxon>Magnoliopsida</taxon>
        <taxon>eudicotyledons</taxon>
        <taxon>Gunneridae</taxon>
        <taxon>Pentapetalae</taxon>
        <taxon>rosids</taxon>
        <taxon>fabids</taxon>
        <taxon>Malpighiales</taxon>
        <taxon>Rhizophoraceae</taxon>
        <taxon>Rhizophora</taxon>
    </lineage>
</organism>
<dbReference type="AlphaFoldDB" id="A0A2P2M8A6"/>
<evidence type="ECO:0000313" key="1">
    <source>
        <dbReference type="EMBL" id="MBX26453.1"/>
    </source>
</evidence>
<dbReference type="EMBL" id="GGEC01045969">
    <property type="protein sequence ID" value="MBX26453.1"/>
    <property type="molecule type" value="Transcribed_RNA"/>
</dbReference>
<sequence length="83" mass="9549">MTSLSWGSIMLPFSVEIVFASGKVFPFSIIGSTLETCYNKQTFEDCQEINTKEKVMKTVSIANRIYKVVLRSKIMKSYNKKKR</sequence>
<reference evidence="1" key="1">
    <citation type="submission" date="2018-02" db="EMBL/GenBank/DDBJ databases">
        <title>Rhizophora mucronata_Transcriptome.</title>
        <authorList>
            <person name="Meera S.P."/>
            <person name="Sreeshan A."/>
            <person name="Augustine A."/>
        </authorList>
    </citation>
    <scope>NUCLEOTIDE SEQUENCE</scope>
    <source>
        <tissue evidence="1">Leaf</tissue>
    </source>
</reference>
<protein>
    <submittedName>
        <fullName evidence="1">Acyl-CoA binding protein 4</fullName>
    </submittedName>
</protein>